<organism evidence="1 2">
    <name type="scientific">Dreissena polymorpha</name>
    <name type="common">Zebra mussel</name>
    <name type="synonym">Mytilus polymorpha</name>
    <dbReference type="NCBI Taxonomy" id="45954"/>
    <lineage>
        <taxon>Eukaryota</taxon>
        <taxon>Metazoa</taxon>
        <taxon>Spiralia</taxon>
        <taxon>Lophotrochozoa</taxon>
        <taxon>Mollusca</taxon>
        <taxon>Bivalvia</taxon>
        <taxon>Autobranchia</taxon>
        <taxon>Heteroconchia</taxon>
        <taxon>Euheterodonta</taxon>
        <taxon>Imparidentia</taxon>
        <taxon>Neoheterodontei</taxon>
        <taxon>Myida</taxon>
        <taxon>Dreissenoidea</taxon>
        <taxon>Dreissenidae</taxon>
        <taxon>Dreissena</taxon>
    </lineage>
</organism>
<evidence type="ECO:0000313" key="1">
    <source>
        <dbReference type="EMBL" id="KAH3715627.1"/>
    </source>
</evidence>
<comment type="caution">
    <text evidence="1">The sequence shown here is derived from an EMBL/GenBank/DDBJ whole genome shotgun (WGS) entry which is preliminary data.</text>
</comment>
<evidence type="ECO:0000313" key="2">
    <source>
        <dbReference type="Proteomes" id="UP000828390"/>
    </source>
</evidence>
<dbReference type="Proteomes" id="UP000828390">
    <property type="component" value="Unassembled WGS sequence"/>
</dbReference>
<protein>
    <submittedName>
        <fullName evidence="1">Uncharacterized protein</fullName>
    </submittedName>
</protein>
<reference evidence="1" key="2">
    <citation type="submission" date="2020-11" db="EMBL/GenBank/DDBJ databases">
        <authorList>
            <person name="McCartney M.A."/>
            <person name="Auch B."/>
            <person name="Kono T."/>
            <person name="Mallez S."/>
            <person name="Becker A."/>
            <person name="Gohl D.M."/>
            <person name="Silverstein K.A.T."/>
            <person name="Koren S."/>
            <person name="Bechman K.B."/>
            <person name="Herman A."/>
            <person name="Abrahante J.E."/>
            <person name="Garbe J."/>
        </authorList>
    </citation>
    <scope>NUCLEOTIDE SEQUENCE</scope>
    <source>
        <strain evidence="1">Duluth1</strain>
        <tissue evidence="1">Whole animal</tissue>
    </source>
</reference>
<accession>A0A9D4C1X4</accession>
<dbReference type="AlphaFoldDB" id="A0A9D4C1X4"/>
<gene>
    <name evidence="1" type="ORF">DPMN_058339</name>
</gene>
<proteinExistence type="predicted"/>
<reference evidence="1" key="1">
    <citation type="journal article" date="2019" name="bioRxiv">
        <title>The Genome of the Zebra Mussel, Dreissena polymorpha: A Resource for Invasive Species Research.</title>
        <authorList>
            <person name="McCartney M.A."/>
            <person name="Auch B."/>
            <person name="Kono T."/>
            <person name="Mallez S."/>
            <person name="Zhang Y."/>
            <person name="Obille A."/>
            <person name="Becker A."/>
            <person name="Abrahante J.E."/>
            <person name="Garbe J."/>
            <person name="Badalamenti J.P."/>
            <person name="Herman A."/>
            <person name="Mangelson H."/>
            <person name="Liachko I."/>
            <person name="Sullivan S."/>
            <person name="Sone E.D."/>
            <person name="Koren S."/>
            <person name="Silverstein K.A.T."/>
            <person name="Beckman K.B."/>
            <person name="Gohl D.M."/>
        </authorList>
    </citation>
    <scope>NUCLEOTIDE SEQUENCE</scope>
    <source>
        <strain evidence="1">Duluth1</strain>
        <tissue evidence="1">Whole animal</tissue>
    </source>
</reference>
<sequence length="82" mass="9366">MHRSTSDYMAPTVLRFLHGTGQGVDHVALSTPRSRQTIWLPPYIGLCPVTLTKWLRPCVGRRQTIWLPQYFGLYPVTSLVIL</sequence>
<dbReference type="EMBL" id="JAIWYP010000013">
    <property type="protein sequence ID" value="KAH3715627.1"/>
    <property type="molecule type" value="Genomic_DNA"/>
</dbReference>
<name>A0A9D4C1X4_DREPO</name>
<keyword evidence="2" id="KW-1185">Reference proteome</keyword>